<dbReference type="InterPro" id="IPR003661">
    <property type="entry name" value="HisK_dim/P_dom"/>
</dbReference>
<evidence type="ECO:0000259" key="8">
    <source>
        <dbReference type="PROSITE" id="PS50110"/>
    </source>
</evidence>
<keyword evidence="3 6" id="KW-0597">Phosphoprotein</keyword>
<gene>
    <name evidence="10" type="ORF">PUT78_10720</name>
</gene>
<dbReference type="SUPFAM" id="SSF55781">
    <property type="entry name" value="GAF domain-like"/>
    <property type="match status" value="1"/>
</dbReference>
<dbReference type="CDD" id="cd17546">
    <property type="entry name" value="REC_hyHK_CKI1_RcsC-like"/>
    <property type="match status" value="1"/>
</dbReference>
<dbReference type="Gene3D" id="3.40.50.2300">
    <property type="match status" value="1"/>
</dbReference>
<dbReference type="PANTHER" id="PTHR43047:SF64">
    <property type="entry name" value="HISTIDINE KINASE CONTAINING CHEY-HOMOLOGOUS RECEIVER DOMAIN AND PAS DOMAIN-RELATED"/>
    <property type="match status" value="1"/>
</dbReference>
<evidence type="ECO:0000259" key="7">
    <source>
        <dbReference type="PROSITE" id="PS50109"/>
    </source>
</evidence>
<evidence type="ECO:0000256" key="3">
    <source>
        <dbReference type="ARBA" id="ARBA00022553"/>
    </source>
</evidence>
<dbReference type="InterPro" id="IPR005467">
    <property type="entry name" value="His_kinase_dom"/>
</dbReference>
<dbReference type="SMART" id="SM00388">
    <property type="entry name" value="HisKA"/>
    <property type="match status" value="1"/>
</dbReference>
<comment type="caution">
    <text evidence="10">The sequence shown here is derived from an EMBL/GenBank/DDBJ whole genome shotgun (WGS) entry which is preliminary data.</text>
</comment>
<feature type="modified residue" description="4-aspartylphosphate" evidence="6">
    <location>
        <position position="639"/>
    </location>
</feature>
<keyword evidence="11" id="KW-1185">Reference proteome</keyword>
<dbReference type="InterPro" id="IPR003018">
    <property type="entry name" value="GAF"/>
</dbReference>
<dbReference type="PRINTS" id="PR00344">
    <property type="entry name" value="BCTRLSENSOR"/>
</dbReference>
<dbReference type="CDD" id="cd00130">
    <property type="entry name" value="PAS"/>
    <property type="match status" value="1"/>
</dbReference>
<dbReference type="InterPro" id="IPR036097">
    <property type="entry name" value="HisK_dim/P_sf"/>
</dbReference>
<evidence type="ECO:0000313" key="11">
    <source>
        <dbReference type="Proteomes" id="UP001431784"/>
    </source>
</evidence>
<dbReference type="SUPFAM" id="SSF55874">
    <property type="entry name" value="ATPase domain of HSP90 chaperone/DNA topoisomerase II/histidine kinase"/>
    <property type="match status" value="1"/>
</dbReference>
<proteinExistence type="predicted"/>
<keyword evidence="5" id="KW-0418">Kinase</keyword>
<sequence length="712" mass="77711">MTADIKPYGNEARLTDIQGLVVELINRLLSASIDEVDAAIDDGLSKLGAFTGRDRSYVFVIEGEYARNSHEWCADGIDRMKEHLQALPIRELEDIRVPMTAGQVIHAPDIAHFEPGSAEYELLASQGIRSVLIVPMLDEGRFFGLVGFDSVSMPGAFLPGEIYLLRSFADVVMSVLLRRQATLDMRRAQDELASERAFLQGIVSTSATGFVVMSEEGRIIYANDAAETVLGASREFMMGEMYNSPKWQMTDLNGERVKEEDEPFALVQRTGGMVQNHRVALHCDDGVRYASFNAAPIATSDGQAARVVYAVSDVTALVTAEQAREAALDEARRANIAKSNFLAKMSHEIRTPLNGVLGIADILAETVEDKTSLQMINVLRNSGTLLMGIINDLLDMSKIEADALELEAVPFQLSDLARRIEEVHTLRAAEKGLSFSVRSHDPVGALRLGDPQRLTQILHNLISNAVKFTQQGYVNVWLSALDDKMIRLCVEDSGIGMTSKQLQRVFDPFSQADSSISRRFGGTGLGMSIVKRLVEMMEGTITLDSSEKQGTKITINLPLPVATAEQADVKYRPPPSRGASSEKSVLPPLSILVADDNRTNQMILGIMLGQLGAEAVMADDGLAALEKFKQGRFDVLVLDISMPGMDGVTLLNAIRTEESLRGLPHTPALAFTANAMSHQIAGYRAAGFDDCLTKPLRREDLLAALTRVVSMA</sequence>
<keyword evidence="10" id="KW-0547">Nucleotide-binding</keyword>
<dbReference type="EMBL" id="JAQZSM010000008">
    <property type="protein sequence ID" value="MDD7971577.1"/>
    <property type="molecule type" value="Genomic_DNA"/>
</dbReference>
<dbReference type="EC" id="2.7.13.3" evidence="2"/>
<dbReference type="PROSITE" id="PS50109">
    <property type="entry name" value="HIS_KIN"/>
    <property type="match status" value="1"/>
</dbReference>
<dbReference type="Pfam" id="PF00072">
    <property type="entry name" value="Response_reg"/>
    <property type="match status" value="1"/>
</dbReference>
<dbReference type="PANTHER" id="PTHR43047">
    <property type="entry name" value="TWO-COMPONENT HISTIDINE PROTEIN KINASE"/>
    <property type="match status" value="1"/>
</dbReference>
<dbReference type="InterPro" id="IPR011006">
    <property type="entry name" value="CheY-like_superfamily"/>
</dbReference>
<dbReference type="Pfam" id="PF00512">
    <property type="entry name" value="HisKA"/>
    <property type="match status" value="1"/>
</dbReference>
<comment type="catalytic activity">
    <reaction evidence="1">
        <text>ATP + protein L-histidine = ADP + protein N-phospho-L-histidine.</text>
        <dbReference type="EC" id="2.7.13.3"/>
    </reaction>
</comment>
<dbReference type="CDD" id="cd16922">
    <property type="entry name" value="HATPase_EvgS-ArcB-TorS-like"/>
    <property type="match status" value="1"/>
</dbReference>
<dbReference type="Gene3D" id="1.10.287.130">
    <property type="match status" value="1"/>
</dbReference>
<dbReference type="SMART" id="SM00065">
    <property type="entry name" value="GAF"/>
    <property type="match status" value="1"/>
</dbReference>
<dbReference type="InterPro" id="IPR000014">
    <property type="entry name" value="PAS"/>
</dbReference>
<dbReference type="SUPFAM" id="SSF52172">
    <property type="entry name" value="CheY-like"/>
    <property type="match status" value="1"/>
</dbReference>
<dbReference type="Gene3D" id="3.30.565.10">
    <property type="entry name" value="Histidine kinase-like ATPase, C-terminal domain"/>
    <property type="match status" value="1"/>
</dbReference>
<dbReference type="InterPro" id="IPR004358">
    <property type="entry name" value="Sig_transdc_His_kin-like_C"/>
</dbReference>
<dbReference type="Pfam" id="PF00989">
    <property type="entry name" value="PAS"/>
    <property type="match status" value="1"/>
</dbReference>
<evidence type="ECO:0000313" key="10">
    <source>
        <dbReference type="EMBL" id="MDD7971577.1"/>
    </source>
</evidence>
<dbReference type="RefSeq" id="WP_274352258.1">
    <property type="nucleotide sequence ID" value="NZ_JAQZSM010000008.1"/>
</dbReference>
<feature type="domain" description="Histidine kinase" evidence="7">
    <location>
        <begin position="344"/>
        <end position="561"/>
    </location>
</feature>
<dbReference type="NCBIfam" id="TIGR00229">
    <property type="entry name" value="sensory_box"/>
    <property type="match status" value="1"/>
</dbReference>
<evidence type="ECO:0000256" key="4">
    <source>
        <dbReference type="ARBA" id="ARBA00022679"/>
    </source>
</evidence>
<evidence type="ECO:0000256" key="2">
    <source>
        <dbReference type="ARBA" id="ARBA00012438"/>
    </source>
</evidence>
<name>A0ABT5T8Y1_9RHOB</name>
<feature type="domain" description="Response regulatory" evidence="8">
    <location>
        <begin position="590"/>
        <end position="709"/>
    </location>
</feature>
<dbReference type="PROSITE" id="PS50112">
    <property type="entry name" value="PAS"/>
    <property type="match status" value="1"/>
</dbReference>
<dbReference type="SUPFAM" id="SSF47384">
    <property type="entry name" value="Homodimeric domain of signal transducing histidine kinase"/>
    <property type="match status" value="1"/>
</dbReference>
<evidence type="ECO:0000256" key="6">
    <source>
        <dbReference type="PROSITE-ProRule" id="PRU00169"/>
    </source>
</evidence>
<reference evidence="10" key="1">
    <citation type="submission" date="2023-02" db="EMBL/GenBank/DDBJ databases">
        <title>Description of Roseinatronobacter alkalisoli sp. nov., an alkaliphilic bacerium isolated from soda soil.</title>
        <authorList>
            <person name="Wei W."/>
        </authorList>
    </citation>
    <scope>NUCLEOTIDE SEQUENCE</scope>
    <source>
        <strain evidence="10">HJB301</strain>
    </source>
</reference>
<dbReference type="InterPro" id="IPR001789">
    <property type="entry name" value="Sig_transdc_resp-reg_receiver"/>
</dbReference>
<dbReference type="Pfam" id="PF02518">
    <property type="entry name" value="HATPase_c"/>
    <property type="match status" value="1"/>
</dbReference>
<protein>
    <recommendedName>
        <fullName evidence="2">histidine kinase</fullName>
        <ecNumber evidence="2">2.7.13.3</ecNumber>
    </recommendedName>
</protein>
<dbReference type="InterPro" id="IPR013767">
    <property type="entry name" value="PAS_fold"/>
</dbReference>
<accession>A0ABT5T8Y1</accession>
<feature type="domain" description="PAS" evidence="9">
    <location>
        <begin position="195"/>
        <end position="240"/>
    </location>
</feature>
<organism evidence="10 11">
    <name type="scientific">Roseinatronobacter alkalisoli</name>
    <dbReference type="NCBI Taxonomy" id="3028235"/>
    <lineage>
        <taxon>Bacteria</taxon>
        <taxon>Pseudomonadati</taxon>
        <taxon>Pseudomonadota</taxon>
        <taxon>Alphaproteobacteria</taxon>
        <taxon>Rhodobacterales</taxon>
        <taxon>Paracoccaceae</taxon>
        <taxon>Roseinatronobacter</taxon>
    </lineage>
</organism>
<dbReference type="Pfam" id="PF01590">
    <property type="entry name" value="GAF"/>
    <property type="match status" value="1"/>
</dbReference>
<evidence type="ECO:0000256" key="5">
    <source>
        <dbReference type="ARBA" id="ARBA00022777"/>
    </source>
</evidence>
<dbReference type="InterPro" id="IPR036890">
    <property type="entry name" value="HATPase_C_sf"/>
</dbReference>
<dbReference type="SMART" id="SM00387">
    <property type="entry name" value="HATPase_c"/>
    <property type="match status" value="1"/>
</dbReference>
<dbReference type="InterPro" id="IPR003594">
    <property type="entry name" value="HATPase_dom"/>
</dbReference>
<dbReference type="Gene3D" id="3.30.450.40">
    <property type="match status" value="1"/>
</dbReference>
<keyword evidence="10" id="KW-0067">ATP-binding</keyword>
<evidence type="ECO:0000259" key="9">
    <source>
        <dbReference type="PROSITE" id="PS50112"/>
    </source>
</evidence>
<dbReference type="GO" id="GO:0005524">
    <property type="term" value="F:ATP binding"/>
    <property type="evidence" value="ECO:0007669"/>
    <property type="project" value="UniProtKB-KW"/>
</dbReference>
<dbReference type="Proteomes" id="UP001431784">
    <property type="component" value="Unassembled WGS sequence"/>
</dbReference>
<dbReference type="CDD" id="cd00082">
    <property type="entry name" value="HisKA"/>
    <property type="match status" value="1"/>
</dbReference>
<dbReference type="InterPro" id="IPR035965">
    <property type="entry name" value="PAS-like_dom_sf"/>
</dbReference>
<dbReference type="PROSITE" id="PS50110">
    <property type="entry name" value="RESPONSE_REGULATORY"/>
    <property type="match status" value="1"/>
</dbReference>
<dbReference type="SUPFAM" id="SSF55785">
    <property type="entry name" value="PYP-like sensor domain (PAS domain)"/>
    <property type="match status" value="1"/>
</dbReference>
<evidence type="ECO:0000256" key="1">
    <source>
        <dbReference type="ARBA" id="ARBA00000085"/>
    </source>
</evidence>
<dbReference type="SMART" id="SM00448">
    <property type="entry name" value="REC"/>
    <property type="match status" value="1"/>
</dbReference>
<keyword evidence="4" id="KW-0808">Transferase</keyword>
<dbReference type="Gene3D" id="3.30.450.20">
    <property type="entry name" value="PAS domain"/>
    <property type="match status" value="1"/>
</dbReference>
<dbReference type="InterPro" id="IPR029016">
    <property type="entry name" value="GAF-like_dom_sf"/>
</dbReference>